<name>A0A5S3PWE2_9FLAO</name>
<dbReference type="PROSITE" id="PS51257">
    <property type="entry name" value="PROKAR_LIPOPROTEIN"/>
    <property type="match status" value="1"/>
</dbReference>
<evidence type="ECO:0008006" key="3">
    <source>
        <dbReference type="Google" id="ProtNLM"/>
    </source>
</evidence>
<dbReference type="Proteomes" id="UP000310314">
    <property type="component" value="Unassembled WGS sequence"/>
</dbReference>
<dbReference type="OrthoDB" id="1436925at2"/>
<evidence type="ECO:0000313" key="2">
    <source>
        <dbReference type="Proteomes" id="UP000310314"/>
    </source>
</evidence>
<sequence>MKKYILILATIVFAVSISCKEEKKESPESKQMEQVMAVHDEVMPKMGKIGSLVTQLRKKIDSDQGGIEEKKAMEALQDANKSMMDWMQGFNKRFDYEEIANGKELTEEKKQWLNEEEEKVKIVAEKMNSSIANAEALLVE</sequence>
<proteinExistence type="predicted"/>
<comment type="caution">
    <text evidence="1">The sequence shown here is derived from an EMBL/GenBank/DDBJ whole genome shotgun (WGS) entry which is preliminary data.</text>
</comment>
<accession>A0A5S3PWE2</accession>
<protein>
    <recommendedName>
        <fullName evidence="3">Viral A-type inclusion protein</fullName>
    </recommendedName>
</protein>
<organism evidence="1 2">
    <name type="scientific">Maribacter algarum</name>
    <name type="common">ex Zhang et al. 2020</name>
    <dbReference type="NCBI Taxonomy" id="2578118"/>
    <lineage>
        <taxon>Bacteria</taxon>
        <taxon>Pseudomonadati</taxon>
        <taxon>Bacteroidota</taxon>
        <taxon>Flavobacteriia</taxon>
        <taxon>Flavobacteriales</taxon>
        <taxon>Flavobacteriaceae</taxon>
        <taxon>Maribacter</taxon>
    </lineage>
</organism>
<dbReference type="AlphaFoldDB" id="A0A5S3PWE2"/>
<evidence type="ECO:0000313" key="1">
    <source>
        <dbReference type="EMBL" id="TMM59305.1"/>
    </source>
</evidence>
<keyword evidence="2" id="KW-1185">Reference proteome</keyword>
<reference evidence="1 2" key="1">
    <citation type="submission" date="2019-05" db="EMBL/GenBank/DDBJ databases">
        <authorList>
            <person name="Zhang J.-Y."/>
            <person name="Feg X."/>
            <person name="Du Z.-J."/>
        </authorList>
    </citation>
    <scope>NUCLEOTIDE SEQUENCE [LARGE SCALE GENOMIC DNA]</scope>
    <source>
        <strain evidence="1 2">RZ26</strain>
    </source>
</reference>
<gene>
    <name evidence="1" type="ORF">FEE95_07695</name>
</gene>
<dbReference type="EMBL" id="VATY01000001">
    <property type="protein sequence ID" value="TMM59305.1"/>
    <property type="molecule type" value="Genomic_DNA"/>
</dbReference>
<dbReference type="RefSeq" id="WP_138657293.1">
    <property type="nucleotide sequence ID" value="NZ_VATY01000001.1"/>
</dbReference>